<protein>
    <submittedName>
        <fullName evidence="3">DUF4142 domain-containing protein</fullName>
    </submittedName>
</protein>
<dbReference type="PROSITE" id="PS51257">
    <property type="entry name" value="PROKAR_LIPOPROTEIN"/>
    <property type="match status" value="1"/>
</dbReference>
<dbReference type="InterPro" id="IPR012347">
    <property type="entry name" value="Ferritin-like"/>
</dbReference>
<keyword evidence="4" id="KW-1185">Reference proteome</keyword>
<dbReference type="PANTHER" id="PTHR38593:SF1">
    <property type="entry name" value="BLR2558 PROTEIN"/>
    <property type="match status" value="1"/>
</dbReference>
<dbReference type="RefSeq" id="WP_336808301.1">
    <property type="nucleotide sequence ID" value="NZ_JBBBNY010000010.1"/>
</dbReference>
<comment type="caution">
    <text evidence="3">The sequence shown here is derived from an EMBL/GenBank/DDBJ whole genome shotgun (WGS) entry which is preliminary data.</text>
</comment>
<accession>A0ABU8JDK9</accession>
<dbReference type="PANTHER" id="PTHR38593">
    <property type="entry name" value="BLR2558 PROTEIN"/>
    <property type="match status" value="1"/>
</dbReference>
<feature type="signal peptide" evidence="1">
    <location>
        <begin position="1"/>
        <end position="28"/>
    </location>
</feature>
<organism evidence="3 4">
    <name type="scientific">Fulvimonas yonginensis</name>
    <dbReference type="NCBI Taxonomy" id="1495200"/>
    <lineage>
        <taxon>Bacteria</taxon>
        <taxon>Pseudomonadati</taxon>
        <taxon>Pseudomonadota</taxon>
        <taxon>Gammaproteobacteria</taxon>
        <taxon>Lysobacterales</taxon>
        <taxon>Rhodanobacteraceae</taxon>
        <taxon>Fulvimonas</taxon>
    </lineage>
</organism>
<name>A0ABU8JDK9_9GAMM</name>
<dbReference type="EMBL" id="JBBBNY010000010">
    <property type="protein sequence ID" value="MEI7037664.1"/>
    <property type="molecule type" value="Genomic_DNA"/>
</dbReference>
<dbReference type="InterPro" id="IPR025419">
    <property type="entry name" value="DUF4142"/>
</dbReference>
<reference evidence="3 4" key="1">
    <citation type="journal article" date="2014" name="Int. J. Syst. Evol. Microbiol.">
        <title>Fulvimonas yonginensis sp. nov., isolated from greenhouse soil, and emended description of the genus Fulvimonas.</title>
        <authorList>
            <person name="Ahn J.H."/>
            <person name="Kim S.J."/>
            <person name="Weon H.Y."/>
            <person name="Hong S.B."/>
            <person name="Seok S.J."/>
            <person name="Kwon S.W."/>
        </authorList>
    </citation>
    <scope>NUCLEOTIDE SEQUENCE [LARGE SCALE GENOMIC DNA]</scope>
    <source>
        <strain evidence="3 4">KACC 16952</strain>
    </source>
</reference>
<sequence>MNPAPLRTPVARTLLGLCLGAGCAPVFAVTTHTPTLSRDEQAFVAKATADDSMQIAVAQAAWERSSSPQVRALARRIIDDHNALNAKFTKVSVARKAHGSAHGVSNRQVTEDTLHLRKLQGPALDQAFARMMVEEHRRIIPLYERAADDPGNRQLQQIARDALPLLRQHLQGAQALLDR</sequence>
<evidence type="ECO:0000313" key="3">
    <source>
        <dbReference type="EMBL" id="MEI7037664.1"/>
    </source>
</evidence>
<dbReference type="Proteomes" id="UP001381174">
    <property type="component" value="Unassembled WGS sequence"/>
</dbReference>
<feature type="chain" id="PRO_5046827519" evidence="1">
    <location>
        <begin position="29"/>
        <end position="179"/>
    </location>
</feature>
<feature type="domain" description="DUF4142" evidence="2">
    <location>
        <begin position="39"/>
        <end position="176"/>
    </location>
</feature>
<evidence type="ECO:0000256" key="1">
    <source>
        <dbReference type="SAM" id="SignalP"/>
    </source>
</evidence>
<keyword evidence="1" id="KW-0732">Signal</keyword>
<evidence type="ECO:0000313" key="4">
    <source>
        <dbReference type="Proteomes" id="UP001381174"/>
    </source>
</evidence>
<gene>
    <name evidence="3" type="ORF">WAT24_12920</name>
</gene>
<dbReference type="Pfam" id="PF13628">
    <property type="entry name" value="DUF4142"/>
    <property type="match status" value="1"/>
</dbReference>
<proteinExistence type="predicted"/>
<dbReference type="Gene3D" id="1.20.1260.10">
    <property type="match status" value="1"/>
</dbReference>
<evidence type="ECO:0000259" key="2">
    <source>
        <dbReference type="Pfam" id="PF13628"/>
    </source>
</evidence>